<evidence type="ECO:0000256" key="5">
    <source>
        <dbReference type="RuleBase" id="RU362125"/>
    </source>
</evidence>
<dbReference type="Pfam" id="PF02770">
    <property type="entry name" value="Acyl-CoA_dh_M"/>
    <property type="match status" value="1"/>
</dbReference>
<dbReference type="EMBL" id="JBHTGP010000018">
    <property type="protein sequence ID" value="MFD0690634.1"/>
    <property type="molecule type" value="Genomic_DNA"/>
</dbReference>
<keyword evidence="5 9" id="KW-0560">Oxidoreductase</keyword>
<dbReference type="GO" id="GO:0016491">
    <property type="term" value="F:oxidoreductase activity"/>
    <property type="evidence" value="ECO:0007669"/>
    <property type="project" value="UniProtKB-KW"/>
</dbReference>
<dbReference type="InterPro" id="IPR006091">
    <property type="entry name" value="Acyl-CoA_Oxase/DH_mid-dom"/>
</dbReference>
<keyword evidence="3 5" id="KW-0285">Flavoprotein</keyword>
<dbReference type="PROSITE" id="PS00072">
    <property type="entry name" value="ACYL_COA_DH_1"/>
    <property type="match status" value="1"/>
</dbReference>
<feature type="domain" description="Acyl-CoA dehydrogenase/oxidase N-terminal" evidence="8">
    <location>
        <begin position="10"/>
        <end position="119"/>
    </location>
</feature>
<dbReference type="Gene3D" id="1.10.540.10">
    <property type="entry name" value="Acyl-CoA dehydrogenase/oxidase, N-terminal domain"/>
    <property type="match status" value="1"/>
</dbReference>
<accession>A0ABW2XYU1</accession>
<dbReference type="InterPro" id="IPR036250">
    <property type="entry name" value="AcylCo_DH-like_C"/>
</dbReference>
<dbReference type="RefSeq" id="WP_131761359.1">
    <property type="nucleotide sequence ID" value="NZ_CAACUY010000161.1"/>
</dbReference>
<dbReference type="InterPro" id="IPR013786">
    <property type="entry name" value="AcylCoA_DH/ox_N"/>
</dbReference>
<dbReference type="SUPFAM" id="SSF56645">
    <property type="entry name" value="Acyl-CoA dehydrogenase NM domain-like"/>
    <property type="match status" value="1"/>
</dbReference>
<feature type="domain" description="Acyl-CoA dehydrogenase/oxidase C-terminal" evidence="6">
    <location>
        <begin position="232"/>
        <end position="378"/>
    </location>
</feature>
<dbReference type="Pfam" id="PF02771">
    <property type="entry name" value="Acyl-CoA_dh_N"/>
    <property type="match status" value="1"/>
</dbReference>
<evidence type="ECO:0000256" key="3">
    <source>
        <dbReference type="ARBA" id="ARBA00022630"/>
    </source>
</evidence>
<evidence type="ECO:0000313" key="9">
    <source>
        <dbReference type="EMBL" id="MFD0690634.1"/>
    </source>
</evidence>
<name>A0ABW2XYU1_9ACTN</name>
<feature type="domain" description="Acyl-CoA oxidase/dehydrogenase middle" evidence="7">
    <location>
        <begin position="125"/>
        <end position="219"/>
    </location>
</feature>
<comment type="cofactor">
    <cofactor evidence="1 5">
        <name>FAD</name>
        <dbReference type="ChEBI" id="CHEBI:57692"/>
    </cofactor>
</comment>
<evidence type="ECO:0000313" key="10">
    <source>
        <dbReference type="Proteomes" id="UP001597063"/>
    </source>
</evidence>
<dbReference type="Gene3D" id="2.40.110.10">
    <property type="entry name" value="Butyryl-CoA Dehydrogenase, subunit A, domain 2"/>
    <property type="match status" value="1"/>
</dbReference>
<evidence type="ECO:0000256" key="4">
    <source>
        <dbReference type="ARBA" id="ARBA00022827"/>
    </source>
</evidence>
<evidence type="ECO:0000259" key="8">
    <source>
        <dbReference type="Pfam" id="PF02771"/>
    </source>
</evidence>
<dbReference type="InterPro" id="IPR037069">
    <property type="entry name" value="AcylCoA_DH/ox_N_sf"/>
</dbReference>
<dbReference type="Gene3D" id="1.20.140.10">
    <property type="entry name" value="Butyryl-CoA Dehydrogenase, subunit A, domain 3"/>
    <property type="match status" value="1"/>
</dbReference>
<keyword evidence="4 5" id="KW-0274">FAD</keyword>
<evidence type="ECO:0000259" key="7">
    <source>
        <dbReference type="Pfam" id="PF02770"/>
    </source>
</evidence>
<dbReference type="InterPro" id="IPR009100">
    <property type="entry name" value="AcylCoA_DH/oxidase_NM_dom_sf"/>
</dbReference>
<keyword evidence="10" id="KW-1185">Reference proteome</keyword>
<evidence type="ECO:0000256" key="2">
    <source>
        <dbReference type="ARBA" id="ARBA00009347"/>
    </source>
</evidence>
<dbReference type="PANTHER" id="PTHR43884:SF12">
    <property type="entry name" value="ISOVALERYL-COA DEHYDROGENASE, MITOCHONDRIAL-RELATED"/>
    <property type="match status" value="1"/>
</dbReference>
<comment type="caution">
    <text evidence="9">The sequence shown here is derived from an EMBL/GenBank/DDBJ whole genome shotgun (WGS) entry which is preliminary data.</text>
</comment>
<evidence type="ECO:0000256" key="1">
    <source>
        <dbReference type="ARBA" id="ARBA00001974"/>
    </source>
</evidence>
<protein>
    <submittedName>
        <fullName evidence="9">Acyl-CoA dehydrogenase family protein</fullName>
        <ecNumber evidence="9">1.-.-.-</ecNumber>
    </submittedName>
</protein>
<dbReference type="EC" id="1.-.-.-" evidence="9"/>
<dbReference type="InterPro" id="IPR006089">
    <property type="entry name" value="Acyl-CoA_DH_CS"/>
</dbReference>
<evidence type="ECO:0000259" key="6">
    <source>
        <dbReference type="Pfam" id="PF00441"/>
    </source>
</evidence>
<comment type="similarity">
    <text evidence="2 5">Belongs to the acyl-CoA dehydrogenase family.</text>
</comment>
<dbReference type="InterPro" id="IPR046373">
    <property type="entry name" value="Acyl-CoA_Oxase/DH_mid-dom_sf"/>
</dbReference>
<dbReference type="Proteomes" id="UP001597063">
    <property type="component" value="Unassembled WGS sequence"/>
</dbReference>
<dbReference type="InterPro" id="IPR009075">
    <property type="entry name" value="AcylCo_DH/oxidase_C"/>
</dbReference>
<dbReference type="Pfam" id="PF00441">
    <property type="entry name" value="Acyl-CoA_dh_1"/>
    <property type="match status" value="1"/>
</dbReference>
<reference evidence="10" key="1">
    <citation type="journal article" date="2019" name="Int. J. Syst. Evol. Microbiol.">
        <title>The Global Catalogue of Microorganisms (GCM) 10K type strain sequencing project: providing services to taxonomists for standard genome sequencing and annotation.</title>
        <authorList>
            <consortium name="The Broad Institute Genomics Platform"/>
            <consortium name="The Broad Institute Genome Sequencing Center for Infectious Disease"/>
            <person name="Wu L."/>
            <person name="Ma J."/>
        </authorList>
    </citation>
    <scope>NUCLEOTIDE SEQUENCE [LARGE SCALE GENOMIC DNA]</scope>
    <source>
        <strain evidence="10">JCM 9371</strain>
    </source>
</reference>
<dbReference type="SUPFAM" id="SSF47203">
    <property type="entry name" value="Acyl-CoA dehydrogenase C-terminal domain-like"/>
    <property type="match status" value="1"/>
</dbReference>
<organism evidence="9 10">
    <name type="scientific">Actinomadura fibrosa</name>
    <dbReference type="NCBI Taxonomy" id="111802"/>
    <lineage>
        <taxon>Bacteria</taxon>
        <taxon>Bacillati</taxon>
        <taxon>Actinomycetota</taxon>
        <taxon>Actinomycetes</taxon>
        <taxon>Streptosporangiales</taxon>
        <taxon>Thermomonosporaceae</taxon>
        <taxon>Actinomadura</taxon>
    </lineage>
</organism>
<gene>
    <name evidence="9" type="ORF">ACFQZM_39525</name>
</gene>
<proteinExistence type="inferred from homology"/>
<sequence length="396" mass="43359">MRWEWDGAEDELSRELRGLGEEFLSKDVAERDRDGVFSRGDWTSCAEHGVLGLLLPPEYGGAGRDPVAYARAMEGLGYGCLDNGLMMAMGAHVLAAEVPVWEFGDEEQRRRYLPGLAAGRLIGANAMTERGSGSDALSLATVAEPDGDSYRLTGRKLYVTNAPVADLFVVYATVDPSLGFTGVTAFLVERGDAGVSVKEQAEKMGLRTARWGEVELDACRIPASRRLGAERQGGAVFARTMAWERALLMAPWLGVMRREIDECLRFVRRRRQFGKHIGHFQSVANRIVDMRIRWEAARLLLHRAAAELDRPEAGIFPEIGKLYASEAAVDVLTSAMQVYGAVGYTTGGRVERNLRDALGMTISSGTSDMQRVIIAGRLGITWPDTETNTEGNGDGR</sequence>
<dbReference type="PANTHER" id="PTHR43884">
    <property type="entry name" value="ACYL-COA DEHYDROGENASE"/>
    <property type="match status" value="1"/>
</dbReference>